<feature type="compositionally biased region" description="Basic and acidic residues" evidence="5">
    <location>
        <begin position="658"/>
        <end position="674"/>
    </location>
</feature>
<feature type="transmembrane region" description="Helical" evidence="6">
    <location>
        <begin position="81"/>
        <end position="102"/>
    </location>
</feature>
<keyword evidence="2 6" id="KW-0812">Transmembrane</keyword>
<evidence type="ECO:0000313" key="11">
    <source>
        <dbReference type="Proteomes" id="UP000663832"/>
    </source>
</evidence>
<feature type="transmembrane region" description="Helical" evidence="6">
    <location>
        <begin position="12"/>
        <end position="34"/>
    </location>
</feature>
<dbReference type="Gene3D" id="3.40.220.10">
    <property type="entry name" value="Leucine Aminopeptidase, subunit E, domain 1"/>
    <property type="match status" value="1"/>
</dbReference>
<feature type="transmembrane region" description="Helical" evidence="6">
    <location>
        <begin position="257"/>
        <end position="280"/>
    </location>
</feature>
<dbReference type="PROSITE" id="PS50262">
    <property type="entry name" value="G_PROTEIN_RECEP_F1_2"/>
    <property type="match status" value="1"/>
</dbReference>
<dbReference type="GO" id="GO:0004930">
    <property type="term" value="F:G protein-coupled receptor activity"/>
    <property type="evidence" value="ECO:0007669"/>
    <property type="project" value="InterPro"/>
</dbReference>
<evidence type="ECO:0000256" key="3">
    <source>
        <dbReference type="ARBA" id="ARBA00022989"/>
    </source>
</evidence>
<keyword evidence="3 6" id="KW-1133">Transmembrane helix</keyword>
<reference evidence="10" key="1">
    <citation type="submission" date="2021-02" db="EMBL/GenBank/DDBJ databases">
        <authorList>
            <person name="Nowell W R."/>
        </authorList>
    </citation>
    <scope>NUCLEOTIDE SEQUENCE</scope>
</reference>
<accession>A0A815L7T5</accession>
<evidence type="ECO:0000256" key="6">
    <source>
        <dbReference type="SAM" id="Phobius"/>
    </source>
</evidence>
<dbReference type="GO" id="GO:0016020">
    <property type="term" value="C:membrane"/>
    <property type="evidence" value="ECO:0007669"/>
    <property type="project" value="UniProtKB-SubCell"/>
</dbReference>
<feature type="region of interest" description="Disordered" evidence="5">
    <location>
        <begin position="621"/>
        <end position="787"/>
    </location>
</feature>
<feature type="transmembrane region" description="Helical" evidence="6">
    <location>
        <begin position="114"/>
        <end position="136"/>
    </location>
</feature>
<evidence type="ECO:0000313" key="10">
    <source>
        <dbReference type="EMBL" id="CAF1402554.1"/>
    </source>
</evidence>
<evidence type="ECO:0000256" key="2">
    <source>
        <dbReference type="ARBA" id="ARBA00022692"/>
    </source>
</evidence>
<dbReference type="SUPFAM" id="SSF81321">
    <property type="entry name" value="Family A G protein-coupled receptor-like"/>
    <property type="match status" value="1"/>
</dbReference>
<evidence type="ECO:0000256" key="5">
    <source>
        <dbReference type="SAM" id="MobiDB-lite"/>
    </source>
</evidence>
<feature type="domain" description="Macro" evidence="8">
    <location>
        <begin position="426"/>
        <end position="611"/>
    </location>
</feature>
<dbReference type="SUPFAM" id="SSF52949">
    <property type="entry name" value="Macro domain-like"/>
    <property type="match status" value="1"/>
</dbReference>
<dbReference type="InterPro" id="IPR017452">
    <property type="entry name" value="GPCR_Rhodpsn_7TM"/>
</dbReference>
<sequence>MTLTDDLTLAQLILSRYVLIICSILGIIGCFLNFIIFSTSVFNLLVILIGITPVIAGSYLAKDPASYLSAYCKARAYTTHAFLMMSRFSVALGCVDRFALCSRHAYIRRLNHRGIAIILVIITIILWLLIPIHVMVYTNVQSSGKCGTSGSYQIFYSFYAIIVTSIPLSIMIIFSFWAIRNIRQSRARVAATDEHVNGNENSRRKMKKEDIQLMIIVISEAIVYLLSTIWYPIYTAYTTITANVSKTSDRVAIENFIRYLVLSFLIFLNSCSIFYVHLLASKTLRQECKQLLLYLFKHNQINVELQTNSSARPGHRQRAPALYIHPPTNIFSNNSIYIRIYNFRITVTEIYPKMSSNKDKNSSTNSSKEQNNRFGKQISQTLTTNQQEHSATEGPGVLNYWNKNKNELEKRYGSLQLARLNPKKRMPRYYSVNQHQTLLVILQGDIVQTKVDAIVNAANEGMTGGAGVDGIIHRAAGRDLYNACKAHKQVERGVRLPTGHSRILLSYNMSATTYYIINTAGPVYDKYQAEACAEELSSCYKTALQLASLYDLESIGFTAISCGIFGYPANDGAEVALRSVYTNAGSMPVVVFVLWDDHIYDAWIKKAEELEFTPFDPESAAIKNCTEPSTNNEEKSQTSEQSNQENDKQESQTTFNPHLKDDSTSNETENKPEESNQNLVTSVPPVSDEPSDSQRTEILESDDNPMDVDQNLPTQTTVRMDSVDTRQHNNLTTTNVSEQQSSHDETTKSDNENVTIDDKSHKSIVQKETEKTDAQSAKTETTHDEHH</sequence>
<evidence type="ECO:0008006" key="13">
    <source>
        <dbReference type="Google" id="ProtNLM"/>
    </source>
</evidence>
<evidence type="ECO:0000313" key="12">
    <source>
        <dbReference type="Proteomes" id="UP000663877"/>
    </source>
</evidence>
<evidence type="ECO:0000313" key="9">
    <source>
        <dbReference type="EMBL" id="CAF1299681.1"/>
    </source>
</evidence>
<dbReference type="Proteomes" id="UP000663832">
    <property type="component" value="Unassembled WGS sequence"/>
</dbReference>
<keyword evidence="4 6" id="KW-0472">Membrane</keyword>
<dbReference type="Pfam" id="PF01661">
    <property type="entry name" value="Macro"/>
    <property type="match status" value="1"/>
</dbReference>
<feature type="transmembrane region" description="Helical" evidence="6">
    <location>
        <begin position="41"/>
        <end position="61"/>
    </location>
</feature>
<evidence type="ECO:0000259" key="8">
    <source>
        <dbReference type="PROSITE" id="PS51154"/>
    </source>
</evidence>
<comment type="subcellular location">
    <subcellularLocation>
        <location evidence="1">Membrane</location>
    </subcellularLocation>
</comment>
<dbReference type="SMART" id="SM00506">
    <property type="entry name" value="A1pp"/>
    <property type="match status" value="1"/>
</dbReference>
<dbReference type="InterPro" id="IPR002589">
    <property type="entry name" value="Macro_dom"/>
</dbReference>
<protein>
    <recommendedName>
        <fullName evidence="13">Macro domain-containing protein</fullName>
    </recommendedName>
</protein>
<dbReference type="Pfam" id="PF00001">
    <property type="entry name" value="7tm_1"/>
    <property type="match status" value="1"/>
</dbReference>
<feature type="compositionally biased region" description="Polar residues" evidence="5">
    <location>
        <begin position="728"/>
        <end position="740"/>
    </location>
</feature>
<dbReference type="PANTHER" id="PTHR11106">
    <property type="entry name" value="GANGLIOSIDE INDUCED DIFFERENTIATION ASSOCIATED PROTEIN 2-RELATED"/>
    <property type="match status" value="1"/>
</dbReference>
<feature type="transmembrane region" description="Helical" evidence="6">
    <location>
        <begin position="213"/>
        <end position="237"/>
    </location>
</feature>
<dbReference type="InterPro" id="IPR000276">
    <property type="entry name" value="GPCR_Rhodpsn"/>
</dbReference>
<dbReference type="PROSITE" id="PS51154">
    <property type="entry name" value="MACRO"/>
    <property type="match status" value="1"/>
</dbReference>
<dbReference type="Gene3D" id="1.20.1070.10">
    <property type="entry name" value="Rhodopsin 7-helix transmembrane proteins"/>
    <property type="match status" value="1"/>
</dbReference>
<evidence type="ECO:0000259" key="7">
    <source>
        <dbReference type="PROSITE" id="PS50262"/>
    </source>
</evidence>
<dbReference type="OrthoDB" id="6133115at2759"/>
<gene>
    <name evidence="10" type="ORF">BJG266_LOCUS37736</name>
    <name evidence="9" type="ORF">QVE165_LOCUS31173</name>
</gene>
<dbReference type="EMBL" id="CAJNOM010000264">
    <property type="protein sequence ID" value="CAF1299681.1"/>
    <property type="molecule type" value="Genomic_DNA"/>
</dbReference>
<feature type="domain" description="G-protein coupled receptors family 1 profile" evidence="7">
    <location>
        <begin position="4"/>
        <end position="277"/>
    </location>
</feature>
<dbReference type="EMBL" id="CAJNOI010001304">
    <property type="protein sequence ID" value="CAF1402554.1"/>
    <property type="molecule type" value="Genomic_DNA"/>
</dbReference>
<comment type="caution">
    <text evidence="10">The sequence shown here is derived from an EMBL/GenBank/DDBJ whole genome shotgun (WGS) entry which is preliminary data.</text>
</comment>
<organism evidence="10 12">
    <name type="scientific">Adineta steineri</name>
    <dbReference type="NCBI Taxonomy" id="433720"/>
    <lineage>
        <taxon>Eukaryota</taxon>
        <taxon>Metazoa</taxon>
        <taxon>Spiralia</taxon>
        <taxon>Gnathifera</taxon>
        <taxon>Rotifera</taxon>
        <taxon>Eurotatoria</taxon>
        <taxon>Bdelloidea</taxon>
        <taxon>Adinetida</taxon>
        <taxon>Adinetidae</taxon>
        <taxon>Adineta</taxon>
    </lineage>
</organism>
<evidence type="ECO:0000256" key="4">
    <source>
        <dbReference type="ARBA" id="ARBA00023136"/>
    </source>
</evidence>
<dbReference type="CDD" id="cd00637">
    <property type="entry name" value="7tm_classA_rhodopsin-like"/>
    <property type="match status" value="1"/>
</dbReference>
<evidence type="ECO:0000256" key="1">
    <source>
        <dbReference type="ARBA" id="ARBA00004370"/>
    </source>
</evidence>
<dbReference type="AlphaFoldDB" id="A0A815L7T5"/>
<dbReference type="Proteomes" id="UP000663877">
    <property type="component" value="Unassembled WGS sequence"/>
</dbReference>
<keyword evidence="11" id="KW-1185">Reference proteome</keyword>
<name>A0A815L7T5_9BILA</name>
<dbReference type="InterPro" id="IPR043472">
    <property type="entry name" value="Macro_dom-like"/>
</dbReference>
<dbReference type="PANTHER" id="PTHR11106:SF27">
    <property type="entry name" value="MACRO DOMAIN-CONTAINING PROTEIN"/>
    <property type="match status" value="1"/>
</dbReference>
<proteinExistence type="predicted"/>
<feature type="compositionally biased region" description="Basic and acidic residues" evidence="5">
    <location>
        <begin position="741"/>
        <end position="773"/>
    </location>
</feature>
<feature type="transmembrane region" description="Helical" evidence="6">
    <location>
        <begin position="156"/>
        <end position="179"/>
    </location>
</feature>